<sequence>MVVTPLPDPKTWGLLRFLVSWDSLSHGQGSTATWDLLDNEKLQQLAEVSADTYRPDYILQGRARARERKVTMQERYHEGTKIAYGGPLRTNHYKTCIEGTFFPYVCFETDAVLSERAQVQPAHSRMKPRSLCPREAAVGELGKTFGTL</sequence>
<organism evidence="1 2">
    <name type="scientific">Arthrobotrys conoides</name>
    <dbReference type="NCBI Taxonomy" id="74498"/>
    <lineage>
        <taxon>Eukaryota</taxon>
        <taxon>Fungi</taxon>
        <taxon>Dikarya</taxon>
        <taxon>Ascomycota</taxon>
        <taxon>Pezizomycotina</taxon>
        <taxon>Orbiliomycetes</taxon>
        <taxon>Orbiliales</taxon>
        <taxon>Orbiliaceae</taxon>
        <taxon>Arthrobotrys</taxon>
    </lineage>
</organism>
<keyword evidence="2" id="KW-1185">Reference proteome</keyword>
<accession>A0AAN8RXC5</accession>
<comment type="caution">
    <text evidence="1">The sequence shown here is derived from an EMBL/GenBank/DDBJ whole genome shotgun (WGS) entry which is preliminary data.</text>
</comment>
<reference evidence="1 2" key="1">
    <citation type="submission" date="2019-10" db="EMBL/GenBank/DDBJ databases">
        <authorList>
            <person name="Palmer J.M."/>
        </authorList>
    </citation>
    <scope>NUCLEOTIDE SEQUENCE [LARGE SCALE GENOMIC DNA]</scope>
    <source>
        <strain evidence="1 2">TWF506</strain>
    </source>
</reference>
<gene>
    <name evidence="1" type="ORF">TWF506_000196</name>
</gene>
<evidence type="ECO:0000313" key="1">
    <source>
        <dbReference type="EMBL" id="KAK6519901.1"/>
    </source>
</evidence>
<name>A0AAN8RXC5_9PEZI</name>
<protein>
    <submittedName>
        <fullName evidence="1">Uncharacterized protein</fullName>
    </submittedName>
</protein>
<dbReference type="AlphaFoldDB" id="A0AAN8RXC5"/>
<dbReference type="Proteomes" id="UP001307849">
    <property type="component" value="Unassembled WGS sequence"/>
</dbReference>
<proteinExistence type="predicted"/>
<evidence type="ECO:0000313" key="2">
    <source>
        <dbReference type="Proteomes" id="UP001307849"/>
    </source>
</evidence>
<dbReference type="EMBL" id="JAVHJM010000001">
    <property type="protein sequence ID" value="KAK6519901.1"/>
    <property type="molecule type" value="Genomic_DNA"/>
</dbReference>